<keyword evidence="1" id="KW-0805">Transcription regulation</keyword>
<keyword evidence="3" id="KW-0804">Transcription</keyword>
<dbReference type="Gene3D" id="1.10.10.60">
    <property type="entry name" value="Homeodomain-like"/>
    <property type="match status" value="2"/>
</dbReference>
<evidence type="ECO:0000256" key="1">
    <source>
        <dbReference type="ARBA" id="ARBA00023015"/>
    </source>
</evidence>
<evidence type="ECO:0000256" key="2">
    <source>
        <dbReference type="ARBA" id="ARBA00023125"/>
    </source>
</evidence>
<evidence type="ECO:0000259" key="5">
    <source>
        <dbReference type="PROSITE" id="PS01124"/>
    </source>
</evidence>
<dbReference type="Proteomes" id="UP000563898">
    <property type="component" value="Unassembled WGS sequence"/>
</dbReference>
<dbReference type="InterPro" id="IPR018060">
    <property type="entry name" value="HTH_AraC"/>
</dbReference>
<dbReference type="PROSITE" id="PS00041">
    <property type="entry name" value="HTH_ARAC_FAMILY_1"/>
    <property type="match status" value="1"/>
</dbReference>
<evidence type="ECO:0000256" key="4">
    <source>
        <dbReference type="SAM" id="MobiDB-lite"/>
    </source>
</evidence>
<keyword evidence="2" id="KW-0238">DNA-binding</keyword>
<dbReference type="PANTHER" id="PTHR46796">
    <property type="entry name" value="HTH-TYPE TRANSCRIPTIONAL ACTIVATOR RHAS-RELATED"/>
    <property type="match status" value="1"/>
</dbReference>
<proteinExistence type="predicted"/>
<reference evidence="6 7" key="1">
    <citation type="submission" date="2020-04" db="EMBL/GenBank/DDBJ databases">
        <title>MicrobeNet Type strains.</title>
        <authorList>
            <person name="Nicholson A.C."/>
        </authorList>
    </citation>
    <scope>NUCLEOTIDE SEQUENCE [LARGE SCALE GENOMIC DNA]</scope>
    <source>
        <strain evidence="6 7">ATCC BAA-14</strain>
    </source>
</reference>
<dbReference type="RefSeq" id="WP_006372376.1">
    <property type="nucleotide sequence ID" value="NZ_JAAXPC010000001.1"/>
</dbReference>
<dbReference type="EMBL" id="JAAXPC010000001">
    <property type="protein sequence ID" value="NKY00035.1"/>
    <property type="molecule type" value="Genomic_DNA"/>
</dbReference>
<dbReference type="GO" id="GO:0043565">
    <property type="term" value="F:sequence-specific DNA binding"/>
    <property type="evidence" value="ECO:0007669"/>
    <property type="project" value="InterPro"/>
</dbReference>
<gene>
    <name evidence="6" type="ORF">HGA05_00380</name>
</gene>
<sequence length="153" mass="16584">MPSPPPARYLLRAKELVDARFAEPLTVDDMAAAARLSRAHFSRAFTSAYGETPHAYLQTRRLERAASMLRNTDRSVTDICIAVGVRSVGSFTTSFARAYGKTPTAYRASFPPAGDQAHVPACVLRVFTRPAPTSRTADPNTAQGKKTTHTADS</sequence>
<dbReference type="PROSITE" id="PS01124">
    <property type="entry name" value="HTH_ARAC_FAMILY_2"/>
    <property type="match status" value="1"/>
</dbReference>
<dbReference type="GO" id="GO:0003700">
    <property type="term" value="F:DNA-binding transcription factor activity"/>
    <property type="evidence" value="ECO:0007669"/>
    <property type="project" value="InterPro"/>
</dbReference>
<dbReference type="SUPFAM" id="SSF46689">
    <property type="entry name" value="Homeodomain-like"/>
    <property type="match status" value="2"/>
</dbReference>
<protein>
    <submittedName>
        <fullName evidence="6">Helix-turn-helix transcriptional regulator</fullName>
    </submittedName>
</protein>
<dbReference type="AlphaFoldDB" id="A0A846WDX8"/>
<feature type="domain" description="HTH araC/xylS-type" evidence="5">
    <location>
        <begin position="11"/>
        <end position="109"/>
    </location>
</feature>
<comment type="caution">
    <text evidence="6">The sequence shown here is derived from an EMBL/GenBank/DDBJ whole genome shotgun (WGS) entry which is preliminary data.</text>
</comment>
<evidence type="ECO:0000313" key="7">
    <source>
        <dbReference type="Proteomes" id="UP000563898"/>
    </source>
</evidence>
<organism evidence="6 7">
    <name type="scientific">Gordonia polyisoprenivorans</name>
    <dbReference type="NCBI Taxonomy" id="84595"/>
    <lineage>
        <taxon>Bacteria</taxon>
        <taxon>Bacillati</taxon>
        <taxon>Actinomycetota</taxon>
        <taxon>Actinomycetes</taxon>
        <taxon>Mycobacteriales</taxon>
        <taxon>Gordoniaceae</taxon>
        <taxon>Gordonia</taxon>
    </lineage>
</organism>
<dbReference type="InterPro" id="IPR009057">
    <property type="entry name" value="Homeodomain-like_sf"/>
</dbReference>
<dbReference type="Pfam" id="PF12833">
    <property type="entry name" value="HTH_18"/>
    <property type="match status" value="1"/>
</dbReference>
<dbReference type="SMART" id="SM00342">
    <property type="entry name" value="HTH_ARAC"/>
    <property type="match status" value="1"/>
</dbReference>
<feature type="region of interest" description="Disordered" evidence="4">
    <location>
        <begin position="130"/>
        <end position="153"/>
    </location>
</feature>
<evidence type="ECO:0000313" key="6">
    <source>
        <dbReference type="EMBL" id="NKY00035.1"/>
    </source>
</evidence>
<accession>A0A846WDX8</accession>
<dbReference type="InterPro" id="IPR050204">
    <property type="entry name" value="AraC_XylS_family_regulators"/>
</dbReference>
<evidence type="ECO:0000256" key="3">
    <source>
        <dbReference type="ARBA" id="ARBA00023163"/>
    </source>
</evidence>
<dbReference type="InterPro" id="IPR018062">
    <property type="entry name" value="HTH_AraC-typ_CS"/>
</dbReference>
<feature type="compositionally biased region" description="Polar residues" evidence="4">
    <location>
        <begin position="131"/>
        <end position="145"/>
    </location>
</feature>
<name>A0A846WDX8_9ACTN</name>